<name>A0A1G7PC01_9SPHI</name>
<proteinExistence type="inferred from homology"/>
<dbReference type="Pfam" id="PF25917">
    <property type="entry name" value="BSH_RND"/>
    <property type="match status" value="1"/>
</dbReference>
<dbReference type="Gene3D" id="2.40.420.20">
    <property type="match status" value="1"/>
</dbReference>
<dbReference type="NCBIfam" id="TIGR01730">
    <property type="entry name" value="RND_mfp"/>
    <property type="match status" value="1"/>
</dbReference>
<dbReference type="GO" id="GO:0046677">
    <property type="term" value="P:response to antibiotic"/>
    <property type="evidence" value="ECO:0007669"/>
    <property type="project" value="TreeGrafter"/>
</dbReference>
<dbReference type="AlphaFoldDB" id="A0A1G7PC01"/>
<dbReference type="SUPFAM" id="SSF111369">
    <property type="entry name" value="HlyD-like secretion proteins"/>
    <property type="match status" value="1"/>
</dbReference>
<dbReference type="Pfam" id="PF25967">
    <property type="entry name" value="RND-MFP_C"/>
    <property type="match status" value="1"/>
</dbReference>
<gene>
    <name evidence="7" type="ORF">SAMN05192573_101509</name>
</gene>
<evidence type="ECO:0000259" key="6">
    <source>
        <dbReference type="Pfam" id="PF25967"/>
    </source>
</evidence>
<feature type="domain" description="Multidrug resistance protein MdtA-like beta-barrel" evidence="5">
    <location>
        <begin position="242"/>
        <end position="315"/>
    </location>
</feature>
<comment type="subcellular location">
    <subcellularLocation>
        <location evidence="1">Cell envelope</location>
    </subcellularLocation>
</comment>
<evidence type="ECO:0000259" key="4">
    <source>
        <dbReference type="Pfam" id="PF25917"/>
    </source>
</evidence>
<feature type="domain" description="Multidrug resistance protein MdtA-like alpha-helical hairpin" evidence="3">
    <location>
        <begin position="123"/>
        <end position="191"/>
    </location>
</feature>
<dbReference type="Gene3D" id="2.40.30.170">
    <property type="match status" value="1"/>
</dbReference>
<sequence>MSSISIHSNNYKLIFMKNTVQLLTGFGAALILLSSCGGSQNQGGAMAAGAPQPPQSYPVFKISLHDATLNNEYPATLQGQQNIEIRPKVDGYVDKIYIDEGSVVKKGQLLFKLSAPQYAQDVNTATAAIASAEADVSAAQLQVNKTRPLVEKDIISHYELESAEYTLKARKATLAQAKASLANAKTNLGYTVITSPVDGVVGAIPYKLGSLITGSTAQPLTTVSNIGKVYAYFALNEKQLLDFSRTVKGKTMNEKLANTPPVSLVLPDGSTYAEKGKVETISGLINTETGSASYRAAFPNPVGLIRSGGSATIQIPQTVKDAVLIPQKAAYELQGKHFVYVVDGKGAVKNTEVSVMDLTTGQYYVVTEGLKAGDTIVTDGAGSLKDGMVIKPEVQENAVVYKDLK</sequence>
<dbReference type="Pfam" id="PF25876">
    <property type="entry name" value="HH_MFP_RND"/>
    <property type="match status" value="1"/>
</dbReference>
<dbReference type="PANTHER" id="PTHR30158">
    <property type="entry name" value="ACRA/E-RELATED COMPONENT OF DRUG EFFLUX TRANSPORTER"/>
    <property type="match status" value="1"/>
</dbReference>
<dbReference type="PANTHER" id="PTHR30158:SF23">
    <property type="entry name" value="MULTIDRUG RESISTANCE PROTEIN MEXA"/>
    <property type="match status" value="1"/>
</dbReference>
<organism evidence="7 8">
    <name type="scientific">Mucilaginibacter gossypii</name>
    <dbReference type="NCBI Taxonomy" id="551996"/>
    <lineage>
        <taxon>Bacteria</taxon>
        <taxon>Pseudomonadati</taxon>
        <taxon>Bacteroidota</taxon>
        <taxon>Sphingobacteriia</taxon>
        <taxon>Sphingobacteriales</taxon>
        <taxon>Sphingobacteriaceae</taxon>
        <taxon>Mucilaginibacter</taxon>
    </lineage>
</organism>
<dbReference type="GO" id="GO:0022857">
    <property type="term" value="F:transmembrane transporter activity"/>
    <property type="evidence" value="ECO:0007669"/>
    <property type="project" value="InterPro"/>
</dbReference>
<dbReference type="InterPro" id="IPR058626">
    <property type="entry name" value="MdtA-like_b-barrel"/>
</dbReference>
<evidence type="ECO:0000313" key="8">
    <source>
        <dbReference type="Proteomes" id="UP000199705"/>
    </source>
</evidence>
<dbReference type="Proteomes" id="UP000199705">
    <property type="component" value="Unassembled WGS sequence"/>
</dbReference>
<reference evidence="8" key="1">
    <citation type="submission" date="2016-10" db="EMBL/GenBank/DDBJ databases">
        <authorList>
            <person name="Varghese N."/>
            <person name="Submissions S."/>
        </authorList>
    </citation>
    <scope>NUCLEOTIDE SEQUENCE [LARGE SCALE GENOMIC DNA]</scope>
    <source>
        <strain evidence="8">Gh-67</strain>
    </source>
</reference>
<evidence type="ECO:0000259" key="3">
    <source>
        <dbReference type="Pfam" id="PF25876"/>
    </source>
</evidence>
<keyword evidence="8" id="KW-1185">Reference proteome</keyword>
<evidence type="ECO:0000259" key="5">
    <source>
        <dbReference type="Pfam" id="PF25944"/>
    </source>
</evidence>
<dbReference type="InterPro" id="IPR058624">
    <property type="entry name" value="MdtA-like_HH"/>
</dbReference>
<protein>
    <submittedName>
        <fullName evidence="7">Membrane fusion protein, multidrug efflux system</fullName>
    </submittedName>
</protein>
<dbReference type="InterPro" id="IPR058625">
    <property type="entry name" value="MdtA-like_BSH"/>
</dbReference>
<dbReference type="InterPro" id="IPR006143">
    <property type="entry name" value="RND_pump_MFP"/>
</dbReference>
<dbReference type="EMBL" id="FNCG01000001">
    <property type="protein sequence ID" value="SDF83825.1"/>
    <property type="molecule type" value="Genomic_DNA"/>
</dbReference>
<dbReference type="Pfam" id="PF25944">
    <property type="entry name" value="Beta-barrel_RND"/>
    <property type="match status" value="1"/>
</dbReference>
<evidence type="ECO:0000256" key="1">
    <source>
        <dbReference type="ARBA" id="ARBA00004196"/>
    </source>
</evidence>
<feature type="domain" description="Multidrug resistance protein MdtA-like C-terminal permuted SH3" evidence="6">
    <location>
        <begin position="321"/>
        <end position="382"/>
    </location>
</feature>
<dbReference type="GO" id="GO:0030313">
    <property type="term" value="C:cell envelope"/>
    <property type="evidence" value="ECO:0007669"/>
    <property type="project" value="UniProtKB-SubCell"/>
</dbReference>
<comment type="similarity">
    <text evidence="2">Belongs to the membrane fusion protein (MFP) (TC 8.A.1) family.</text>
</comment>
<evidence type="ECO:0000256" key="2">
    <source>
        <dbReference type="ARBA" id="ARBA00009477"/>
    </source>
</evidence>
<dbReference type="GO" id="GO:0005886">
    <property type="term" value="C:plasma membrane"/>
    <property type="evidence" value="ECO:0007669"/>
    <property type="project" value="TreeGrafter"/>
</dbReference>
<dbReference type="Gene3D" id="2.40.50.100">
    <property type="match status" value="1"/>
</dbReference>
<dbReference type="InterPro" id="IPR058627">
    <property type="entry name" value="MdtA-like_C"/>
</dbReference>
<dbReference type="Gene3D" id="1.10.287.470">
    <property type="entry name" value="Helix hairpin bin"/>
    <property type="match status" value="1"/>
</dbReference>
<evidence type="ECO:0000313" key="7">
    <source>
        <dbReference type="EMBL" id="SDF83825.1"/>
    </source>
</evidence>
<feature type="domain" description="Multidrug resistance protein MdtA-like barrel-sandwich hybrid" evidence="4">
    <location>
        <begin position="82"/>
        <end position="223"/>
    </location>
</feature>
<accession>A0A1G7PC01</accession>
<dbReference type="STRING" id="551996.SAMN05192573_101509"/>